<organism evidence="1 2">
    <name type="scientific">phage Lak_Megaphage_RVC_JS4_GC31</name>
    <dbReference type="NCBI Taxonomy" id="3109228"/>
    <lineage>
        <taxon>Viruses</taxon>
        <taxon>Duplodnaviria</taxon>
        <taxon>Heunggongvirae</taxon>
        <taxon>Uroviricota</taxon>
        <taxon>Caudoviricetes</taxon>
        <taxon>Caudoviricetes code 15 clade</taxon>
    </lineage>
</organism>
<accession>A0ABZ0Z1Y1</accession>
<evidence type="ECO:0000313" key="2">
    <source>
        <dbReference type="Proteomes" id="UP001349343"/>
    </source>
</evidence>
<keyword evidence="2" id="KW-1185">Reference proteome</keyword>
<sequence>MTKSEMVDWLKDEVTMSGSLNVSITDKEYSRVIDKETNMIYELYPEAVRYEYCILPPAVFQAPAFRRTRTIQFPECVLSVVKFEEMNRRNQMWGVADPDFSWNRMFQADLWMGPTMALDTVLFRTIQWSCWDQLKQFNLVDIKHTWNRSSHTLLVTGHDPFNNVFCEVATKVPGESLWEDPWVKQWISAKCKLQVAKKLGTFTVTGIGGVTINTNLYTEEANNDITDCKEHWKDMQQADFFCTSY</sequence>
<evidence type="ECO:0000313" key="1">
    <source>
        <dbReference type="EMBL" id="WQJ53199.1"/>
    </source>
</evidence>
<proteinExistence type="predicted"/>
<dbReference type="Proteomes" id="UP001349343">
    <property type="component" value="Segment"/>
</dbReference>
<protein>
    <submittedName>
        <fullName evidence="1">Head-tail adaptor Ad2</fullName>
    </submittedName>
</protein>
<name>A0ABZ0Z1Y1_9CAUD</name>
<reference evidence="1 2" key="1">
    <citation type="submission" date="2023-11" db="EMBL/GenBank/DDBJ databases">
        <authorList>
            <person name="Cook R."/>
            <person name="Crisci M."/>
            <person name="Pye H."/>
            <person name="Adriaenssens E."/>
            <person name="Santini J."/>
        </authorList>
    </citation>
    <scope>NUCLEOTIDE SEQUENCE [LARGE SCALE GENOMIC DNA]</scope>
    <source>
        <strain evidence="1">Lak_Megaphage_RVC_JS4_GC31</strain>
    </source>
</reference>
<dbReference type="EMBL" id="OR769222">
    <property type="protein sequence ID" value="WQJ53199.1"/>
    <property type="molecule type" value="Genomic_DNA"/>
</dbReference>